<feature type="transmembrane region" description="Helical" evidence="9">
    <location>
        <begin position="580"/>
        <end position="604"/>
    </location>
</feature>
<keyword evidence="4 9" id="KW-0812">Transmembrane</keyword>
<name>A0A9D5JU73_9BACT</name>
<evidence type="ECO:0000256" key="7">
    <source>
        <dbReference type="ARBA" id="ARBA00023136"/>
    </source>
</evidence>
<evidence type="ECO:0008006" key="12">
    <source>
        <dbReference type="Google" id="ProtNLM"/>
    </source>
</evidence>
<dbReference type="GO" id="GO:0033179">
    <property type="term" value="C:proton-transporting V-type ATPase, V0 domain"/>
    <property type="evidence" value="ECO:0007669"/>
    <property type="project" value="InterPro"/>
</dbReference>
<evidence type="ECO:0000256" key="3">
    <source>
        <dbReference type="ARBA" id="ARBA00022448"/>
    </source>
</evidence>
<evidence type="ECO:0000313" key="10">
    <source>
        <dbReference type="EMBL" id="MBD3324323.1"/>
    </source>
</evidence>
<comment type="similarity">
    <text evidence="2">Belongs to the V-ATPase 116 kDa subunit family.</text>
</comment>
<keyword evidence="6" id="KW-0406">Ion transport</keyword>
<dbReference type="GO" id="GO:0051117">
    <property type="term" value="F:ATPase binding"/>
    <property type="evidence" value="ECO:0007669"/>
    <property type="project" value="TreeGrafter"/>
</dbReference>
<feature type="transmembrane region" description="Helical" evidence="9">
    <location>
        <begin position="412"/>
        <end position="432"/>
    </location>
</feature>
<feature type="transmembrane region" description="Helical" evidence="9">
    <location>
        <begin position="496"/>
        <end position="513"/>
    </location>
</feature>
<feature type="transmembrane region" description="Helical" evidence="9">
    <location>
        <begin position="519"/>
        <end position="542"/>
    </location>
</feature>
<dbReference type="Gene3D" id="1.20.1460.20">
    <property type="match status" value="1"/>
</dbReference>
<feature type="transmembrane region" description="Helical" evidence="9">
    <location>
        <begin position="554"/>
        <end position="574"/>
    </location>
</feature>
<dbReference type="InterPro" id="IPR002490">
    <property type="entry name" value="V-ATPase_116kDa_su"/>
</dbReference>
<keyword evidence="8" id="KW-0175">Coiled coil</keyword>
<dbReference type="GO" id="GO:0007035">
    <property type="term" value="P:vacuolar acidification"/>
    <property type="evidence" value="ECO:0007669"/>
    <property type="project" value="TreeGrafter"/>
</dbReference>
<protein>
    <recommendedName>
        <fullName evidence="12">V-type ATP synthase subunit I</fullName>
    </recommendedName>
</protein>
<dbReference type="Gene3D" id="3.30.70.2750">
    <property type="match status" value="1"/>
</dbReference>
<sequence>MITKMSKMELIGPKASLHAVLDCLQEIGALHIEAVPLGEEEGKVLLHRFHINETLEREKDLLEHLLTQVEEIFRLHPSTSKDRAISPDPDEREQFSRLSFEDIHFRMTRLSTRLKSLVRRRRNIEDDLAVARRYAKLVDRFLPVIGELDAQTDCEYIGITIPTKEKQVLESLKVKLAQLVGDEEHKFFSADFEDGQTVALIGFCQHYAFEVKDLLWHEGISELRVPAEFESLPLHETIQALHQNLEELPAELEEIAQDIETLIAKNHAFLHLTRARCLNRLEHFKVFSKVAVTKYTFILHAWVPSTSVEGIRRLLAEQFAGAVMVHEIDVTGMEEADIPIHLENRPMVKPFELLLHFFPPPKYGTVDPSALIALFFPFFFGMILGDIAYGLVVGGIGLLLRYKSRADTTTRRASSIFLMAAFWTIVFGFLYGEFLGDLGNAFGLHALHPIFHREEAILPSFIMALSVGATHIVLGYILSMINSLKQRNTHQLVEKIAELGGLFGLFFMIGSFAKLLSPLFFASGAGLLVIALIVMIYFHNFLAPLEIVKTFGNILSYARIMAIGLSSVILATVANKFSGMVGNIVLGVMIAGLLHCLNIALGIFSPSIHSARLHYVEFFTKFYQAEGKRYLPFKKKGGDVI</sequence>
<evidence type="ECO:0000256" key="8">
    <source>
        <dbReference type="SAM" id="Coils"/>
    </source>
</evidence>
<keyword evidence="3" id="KW-0813">Transport</keyword>
<reference evidence="10" key="1">
    <citation type="submission" date="2019-11" db="EMBL/GenBank/DDBJ databases">
        <title>Microbial mats filling the niche in hypersaline microbial mats.</title>
        <authorList>
            <person name="Wong H.L."/>
            <person name="Macleod F.I."/>
            <person name="White R.A. III"/>
            <person name="Burns B.P."/>
        </authorList>
    </citation>
    <scope>NUCLEOTIDE SEQUENCE</scope>
    <source>
        <strain evidence="10">Rbin_158</strain>
    </source>
</reference>
<dbReference type="GO" id="GO:0046961">
    <property type="term" value="F:proton-transporting ATPase activity, rotational mechanism"/>
    <property type="evidence" value="ECO:0007669"/>
    <property type="project" value="InterPro"/>
</dbReference>
<feature type="transmembrane region" description="Helical" evidence="9">
    <location>
        <begin position="370"/>
        <end position="400"/>
    </location>
</feature>
<dbReference type="PANTHER" id="PTHR11629">
    <property type="entry name" value="VACUOLAR PROTON ATPASES"/>
    <property type="match status" value="1"/>
</dbReference>
<keyword evidence="7 9" id="KW-0472">Membrane</keyword>
<dbReference type="Pfam" id="PF01496">
    <property type="entry name" value="V_ATPase_I"/>
    <property type="match status" value="1"/>
</dbReference>
<dbReference type="PANTHER" id="PTHR11629:SF63">
    <property type="entry name" value="V-TYPE PROTON ATPASE SUBUNIT A"/>
    <property type="match status" value="1"/>
</dbReference>
<evidence type="ECO:0000256" key="5">
    <source>
        <dbReference type="ARBA" id="ARBA00022989"/>
    </source>
</evidence>
<evidence type="ECO:0000313" key="11">
    <source>
        <dbReference type="Proteomes" id="UP000649604"/>
    </source>
</evidence>
<dbReference type="Proteomes" id="UP000649604">
    <property type="component" value="Unassembled WGS sequence"/>
</dbReference>
<proteinExistence type="inferred from homology"/>
<feature type="coiled-coil region" evidence="8">
    <location>
        <begin position="238"/>
        <end position="265"/>
    </location>
</feature>
<evidence type="ECO:0000256" key="1">
    <source>
        <dbReference type="ARBA" id="ARBA00004141"/>
    </source>
</evidence>
<evidence type="ECO:0000256" key="4">
    <source>
        <dbReference type="ARBA" id="ARBA00022692"/>
    </source>
</evidence>
<dbReference type="AlphaFoldDB" id="A0A9D5JU73"/>
<dbReference type="Gene3D" id="3.30.70.2170">
    <property type="match status" value="1"/>
</dbReference>
<organism evidence="10 11">
    <name type="scientific">candidate division KSB3 bacterium</name>
    <dbReference type="NCBI Taxonomy" id="2044937"/>
    <lineage>
        <taxon>Bacteria</taxon>
        <taxon>candidate division KSB3</taxon>
    </lineage>
</organism>
<comment type="subcellular location">
    <subcellularLocation>
        <location evidence="1">Membrane</location>
        <topology evidence="1">Multi-pass membrane protein</topology>
    </subcellularLocation>
</comment>
<feature type="transmembrane region" description="Helical" evidence="9">
    <location>
        <begin position="461"/>
        <end position="484"/>
    </location>
</feature>
<dbReference type="EMBL" id="WJJP01000217">
    <property type="protein sequence ID" value="MBD3324323.1"/>
    <property type="molecule type" value="Genomic_DNA"/>
</dbReference>
<evidence type="ECO:0000256" key="2">
    <source>
        <dbReference type="ARBA" id="ARBA00009904"/>
    </source>
</evidence>
<dbReference type="GO" id="GO:0016471">
    <property type="term" value="C:vacuolar proton-transporting V-type ATPase complex"/>
    <property type="evidence" value="ECO:0007669"/>
    <property type="project" value="TreeGrafter"/>
</dbReference>
<keyword evidence="5 9" id="KW-1133">Transmembrane helix</keyword>
<evidence type="ECO:0000256" key="6">
    <source>
        <dbReference type="ARBA" id="ARBA00023065"/>
    </source>
</evidence>
<comment type="caution">
    <text evidence="10">The sequence shown here is derived from an EMBL/GenBank/DDBJ whole genome shotgun (WGS) entry which is preliminary data.</text>
</comment>
<accession>A0A9D5JU73</accession>
<evidence type="ECO:0000256" key="9">
    <source>
        <dbReference type="SAM" id="Phobius"/>
    </source>
</evidence>
<gene>
    <name evidence="10" type="ORF">GF339_07040</name>
</gene>